<keyword evidence="5 10" id="KW-0479">Metal-binding</keyword>
<keyword evidence="6 10" id="KW-0274">FAD</keyword>
<evidence type="ECO:0000256" key="3">
    <source>
        <dbReference type="ARBA" id="ARBA00022630"/>
    </source>
</evidence>
<evidence type="ECO:0000256" key="8">
    <source>
        <dbReference type="ARBA" id="ARBA00031306"/>
    </source>
</evidence>
<dbReference type="GO" id="GO:0005886">
    <property type="term" value="C:plasma membrane"/>
    <property type="evidence" value="ECO:0007669"/>
    <property type="project" value="UniProtKB-SubCell"/>
</dbReference>
<dbReference type="InterPro" id="IPR003374">
    <property type="entry name" value="ApbE-like_sf"/>
</dbReference>
<reference evidence="13 14" key="1">
    <citation type="submission" date="2019-04" db="EMBL/GenBank/DDBJ databases">
        <title>Crenobacter sp. nov.</title>
        <authorList>
            <person name="Shi S."/>
        </authorList>
    </citation>
    <scope>NUCLEOTIDE SEQUENCE [LARGE SCALE GENOMIC DNA]</scope>
    <source>
        <strain evidence="13 14">GY 70310</strain>
    </source>
</reference>
<keyword evidence="12" id="KW-0997">Cell inner membrane</keyword>
<dbReference type="PANTHER" id="PTHR30040:SF2">
    <property type="entry name" value="FAD:PROTEIN FMN TRANSFERASE"/>
    <property type="match status" value="1"/>
</dbReference>
<name>A0A4T0V496_9NEIS</name>
<dbReference type="InterPro" id="IPR024932">
    <property type="entry name" value="ApbE"/>
</dbReference>
<comment type="cofactor">
    <cofactor evidence="11">
        <name>Mg(2+)</name>
        <dbReference type="ChEBI" id="CHEBI:18420"/>
    </cofactor>
    <cofactor evidence="11">
        <name>Mn(2+)</name>
        <dbReference type="ChEBI" id="CHEBI:29035"/>
    </cofactor>
    <text evidence="11">Magnesium. Can also use manganese.</text>
</comment>
<keyword evidence="14" id="KW-1185">Reference proteome</keyword>
<evidence type="ECO:0000256" key="10">
    <source>
        <dbReference type="PIRNR" id="PIRNR006268"/>
    </source>
</evidence>
<keyword evidence="12" id="KW-0472">Membrane</keyword>
<dbReference type="Proteomes" id="UP000308891">
    <property type="component" value="Unassembled WGS sequence"/>
</dbReference>
<proteinExistence type="inferred from homology"/>
<dbReference type="RefSeq" id="WP_136551537.1">
    <property type="nucleotide sequence ID" value="NZ_STGJ01000002.1"/>
</dbReference>
<comment type="caution">
    <text evidence="13">The sequence shown here is derived from an EMBL/GenBank/DDBJ whole genome shotgun (WGS) entry which is preliminary data.</text>
</comment>
<evidence type="ECO:0000256" key="2">
    <source>
        <dbReference type="ARBA" id="ARBA00016337"/>
    </source>
</evidence>
<dbReference type="PANTHER" id="PTHR30040">
    <property type="entry name" value="THIAMINE BIOSYNTHESIS LIPOPROTEIN APBE"/>
    <property type="match status" value="1"/>
</dbReference>
<dbReference type="PIRSF" id="PIRSF006268">
    <property type="entry name" value="ApbE"/>
    <property type="match status" value="1"/>
</dbReference>
<keyword evidence="4 10" id="KW-0808">Transferase</keyword>
<organism evidence="13 14">
    <name type="scientific">Crenobacter intestini</name>
    <dbReference type="NCBI Taxonomy" id="2563443"/>
    <lineage>
        <taxon>Bacteria</taxon>
        <taxon>Pseudomonadati</taxon>
        <taxon>Pseudomonadota</taxon>
        <taxon>Betaproteobacteria</taxon>
        <taxon>Neisseriales</taxon>
        <taxon>Neisseriaceae</taxon>
        <taxon>Crenobacter</taxon>
    </lineage>
</organism>
<comment type="similarity">
    <text evidence="10 12">Belongs to the ApbE family.</text>
</comment>
<dbReference type="SUPFAM" id="SSF143631">
    <property type="entry name" value="ApbE-like"/>
    <property type="match status" value="1"/>
</dbReference>
<evidence type="ECO:0000256" key="7">
    <source>
        <dbReference type="ARBA" id="ARBA00022842"/>
    </source>
</evidence>
<evidence type="ECO:0000256" key="5">
    <source>
        <dbReference type="ARBA" id="ARBA00022723"/>
    </source>
</evidence>
<dbReference type="EC" id="2.7.1.180" evidence="1 10"/>
<comment type="function">
    <text evidence="12">Flavin transferase that catalyzes the transfer of the FMN moiety of FAD and its covalent binding to the hydroxyl group of a threonine residue in a target flavoprotein.</text>
</comment>
<evidence type="ECO:0000256" key="9">
    <source>
        <dbReference type="ARBA" id="ARBA00048540"/>
    </source>
</evidence>
<evidence type="ECO:0000256" key="1">
    <source>
        <dbReference type="ARBA" id="ARBA00011955"/>
    </source>
</evidence>
<sequence length="344" mass="36042">MRALALAALLLLSACGAREPYRQEAYAFGTRIEVTVDGVPEADARRAVGSVLADLDALHKRLHAWQPGSEIVAINDAFARGEPAPVSADLADLLVRSRALEAASDGLFSPAIGRLVRLWGFHADNYAPVTPGAAELAALVGAKPRLSDVTVQGGRITSSKPQVALDLGGVAKGWALERAYARLKAAGVRSALVNIGGNVIALGQKADGSPWTVGIRHPRRNEAMASVELSDGEAIGTSGDYQRYFEVGGARHCHLVDPRDGNTGCALQAATVLASGAGAGLKSDAASKPLYFAGPKQAAGYARRMGVRDILLVDGAGEAWLSPSFARRIHWLVKPAVVHTLEQP</sequence>
<feature type="binding site" evidence="11">
    <location>
        <position position="284"/>
    </location>
    <ligand>
        <name>Mg(2+)</name>
        <dbReference type="ChEBI" id="CHEBI:18420"/>
    </ligand>
</feature>
<protein>
    <recommendedName>
        <fullName evidence="2 10">FAD:protein FMN transferase</fullName>
        <ecNumber evidence="1 10">2.7.1.180</ecNumber>
    </recommendedName>
    <alternativeName>
        <fullName evidence="8 10">Flavin transferase</fullName>
    </alternativeName>
</protein>
<keyword evidence="12" id="KW-0449">Lipoprotein</keyword>
<evidence type="ECO:0000313" key="13">
    <source>
        <dbReference type="EMBL" id="TIC86191.1"/>
    </source>
</evidence>
<keyword evidence="12" id="KW-1003">Cell membrane</keyword>
<evidence type="ECO:0000256" key="4">
    <source>
        <dbReference type="ARBA" id="ARBA00022679"/>
    </source>
</evidence>
<evidence type="ECO:0000313" key="14">
    <source>
        <dbReference type="Proteomes" id="UP000308891"/>
    </source>
</evidence>
<dbReference type="AlphaFoldDB" id="A0A4T0V496"/>
<dbReference type="Pfam" id="PF02424">
    <property type="entry name" value="ApbE"/>
    <property type="match status" value="1"/>
</dbReference>
<evidence type="ECO:0000256" key="12">
    <source>
        <dbReference type="RuleBase" id="RU363002"/>
    </source>
</evidence>
<comment type="catalytic activity">
    <reaction evidence="9 10 12">
        <text>L-threonyl-[protein] + FAD = FMN-L-threonyl-[protein] + AMP + H(+)</text>
        <dbReference type="Rhea" id="RHEA:36847"/>
        <dbReference type="Rhea" id="RHEA-COMP:11060"/>
        <dbReference type="Rhea" id="RHEA-COMP:11061"/>
        <dbReference type="ChEBI" id="CHEBI:15378"/>
        <dbReference type="ChEBI" id="CHEBI:30013"/>
        <dbReference type="ChEBI" id="CHEBI:57692"/>
        <dbReference type="ChEBI" id="CHEBI:74257"/>
        <dbReference type="ChEBI" id="CHEBI:456215"/>
        <dbReference type="EC" id="2.7.1.180"/>
    </reaction>
</comment>
<dbReference type="OrthoDB" id="9778595at2"/>
<dbReference type="EMBL" id="STGJ01000002">
    <property type="protein sequence ID" value="TIC86191.1"/>
    <property type="molecule type" value="Genomic_DNA"/>
</dbReference>
<dbReference type="GO" id="GO:0046872">
    <property type="term" value="F:metal ion binding"/>
    <property type="evidence" value="ECO:0007669"/>
    <property type="project" value="UniProtKB-UniRule"/>
</dbReference>
<dbReference type="Gene3D" id="3.10.520.10">
    <property type="entry name" value="ApbE-like domains"/>
    <property type="match status" value="1"/>
</dbReference>
<evidence type="ECO:0000256" key="11">
    <source>
        <dbReference type="PIRSR" id="PIRSR006268-2"/>
    </source>
</evidence>
<dbReference type="GO" id="GO:0016740">
    <property type="term" value="F:transferase activity"/>
    <property type="evidence" value="ECO:0007669"/>
    <property type="project" value="UniProtKB-UniRule"/>
</dbReference>
<feature type="binding site" evidence="11">
    <location>
        <position position="169"/>
    </location>
    <ligand>
        <name>Mg(2+)</name>
        <dbReference type="ChEBI" id="CHEBI:18420"/>
    </ligand>
</feature>
<accession>A0A4T0V496</accession>
<keyword evidence="7 10" id="KW-0460">Magnesium</keyword>
<comment type="subcellular location">
    <subcellularLocation>
        <location evidence="12">Cell inner membrane</location>
        <topology evidence="12">Lipid-anchor</topology>
        <orientation evidence="12">Periplasmic side</orientation>
    </subcellularLocation>
</comment>
<evidence type="ECO:0000256" key="6">
    <source>
        <dbReference type="ARBA" id="ARBA00022827"/>
    </source>
</evidence>
<dbReference type="PROSITE" id="PS51257">
    <property type="entry name" value="PROKAR_LIPOPROTEIN"/>
    <property type="match status" value="1"/>
</dbReference>
<gene>
    <name evidence="13" type="ORF">E5K04_03555</name>
</gene>
<keyword evidence="3 10" id="KW-0285">Flavoprotein</keyword>